<evidence type="ECO:0000259" key="1">
    <source>
        <dbReference type="Pfam" id="PF13456"/>
    </source>
</evidence>
<accession>A0A9D5HJK1</accession>
<protein>
    <recommendedName>
        <fullName evidence="1">RNase H type-1 domain-containing protein</fullName>
    </recommendedName>
</protein>
<reference evidence="2" key="1">
    <citation type="submission" date="2021-03" db="EMBL/GenBank/DDBJ databases">
        <authorList>
            <person name="Li Z."/>
            <person name="Yang C."/>
        </authorList>
    </citation>
    <scope>NUCLEOTIDE SEQUENCE</scope>
    <source>
        <strain evidence="2">Dzin_1.0</strain>
        <tissue evidence="2">Leaf</tissue>
    </source>
</reference>
<dbReference type="InterPro" id="IPR036397">
    <property type="entry name" value="RNaseH_sf"/>
</dbReference>
<dbReference type="GO" id="GO:0003676">
    <property type="term" value="F:nucleic acid binding"/>
    <property type="evidence" value="ECO:0007669"/>
    <property type="project" value="InterPro"/>
</dbReference>
<evidence type="ECO:0000313" key="2">
    <source>
        <dbReference type="EMBL" id="KAJ0979035.1"/>
    </source>
</evidence>
<keyword evidence="3" id="KW-1185">Reference proteome</keyword>
<name>A0A9D5HJK1_9LILI</name>
<dbReference type="Gene3D" id="3.30.420.10">
    <property type="entry name" value="Ribonuclease H-like superfamily/Ribonuclease H"/>
    <property type="match status" value="1"/>
</dbReference>
<gene>
    <name evidence="2" type="ORF">J5N97_014509</name>
</gene>
<feature type="domain" description="RNase H type-1" evidence="1">
    <location>
        <begin position="38"/>
        <end position="92"/>
    </location>
</feature>
<dbReference type="OrthoDB" id="1906820at2759"/>
<dbReference type="InterPro" id="IPR002156">
    <property type="entry name" value="RNaseH_domain"/>
</dbReference>
<sequence length="122" mass="13646">MASVAVVPYQQYWISADDKDVEWHEEWEVGEDFLGVNHSLVAVNLINGIFAATLEDRDILRKIDSIASSFEGWTVSHVWREANRVADKLAKMGGSGNEVIFMEDDMPVGISSIVDEDMMGKI</sequence>
<dbReference type="AlphaFoldDB" id="A0A9D5HJK1"/>
<dbReference type="GO" id="GO:0004523">
    <property type="term" value="F:RNA-DNA hybrid ribonuclease activity"/>
    <property type="evidence" value="ECO:0007669"/>
    <property type="project" value="InterPro"/>
</dbReference>
<evidence type="ECO:0000313" key="3">
    <source>
        <dbReference type="Proteomes" id="UP001085076"/>
    </source>
</evidence>
<dbReference type="Proteomes" id="UP001085076">
    <property type="component" value="Miscellaneous, Linkage group lg03"/>
</dbReference>
<comment type="caution">
    <text evidence="2">The sequence shown here is derived from an EMBL/GenBank/DDBJ whole genome shotgun (WGS) entry which is preliminary data.</text>
</comment>
<dbReference type="EMBL" id="JAGGNH010000003">
    <property type="protein sequence ID" value="KAJ0979035.1"/>
    <property type="molecule type" value="Genomic_DNA"/>
</dbReference>
<dbReference type="Pfam" id="PF13456">
    <property type="entry name" value="RVT_3"/>
    <property type="match status" value="1"/>
</dbReference>
<organism evidence="2 3">
    <name type="scientific">Dioscorea zingiberensis</name>
    <dbReference type="NCBI Taxonomy" id="325984"/>
    <lineage>
        <taxon>Eukaryota</taxon>
        <taxon>Viridiplantae</taxon>
        <taxon>Streptophyta</taxon>
        <taxon>Embryophyta</taxon>
        <taxon>Tracheophyta</taxon>
        <taxon>Spermatophyta</taxon>
        <taxon>Magnoliopsida</taxon>
        <taxon>Liliopsida</taxon>
        <taxon>Dioscoreales</taxon>
        <taxon>Dioscoreaceae</taxon>
        <taxon>Dioscorea</taxon>
    </lineage>
</organism>
<reference evidence="2" key="2">
    <citation type="journal article" date="2022" name="Hortic Res">
        <title>The genome of Dioscorea zingiberensis sheds light on the biosynthesis, origin and evolution of the medicinally important diosgenin saponins.</title>
        <authorList>
            <person name="Li Y."/>
            <person name="Tan C."/>
            <person name="Li Z."/>
            <person name="Guo J."/>
            <person name="Li S."/>
            <person name="Chen X."/>
            <person name="Wang C."/>
            <person name="Dai X."/>
            <person name="Yang H."/>
            <person name="Song W."/>
            <person name="Hou L."/>
            <person name="Xu J."/>
            <person name="Tong Z."/>
            <person name="Xu A."/>
            <person name="Yuan X."/>
            <person name="Wang W."/>
            <person name="Yang Q."/>
            <person name="Chen L."/>
            <person name="Sun Z."/>
            <person name="Wang K."/>
            <person name="Pan B."/>
            <person name="Chen J."/>
            <person name="Bao Y."/>
            <person name="Liu F."/>
            <person name="Qi X."/>
            <person name="Gang D.R."/>
            <person name="Wen J."/>
            <person name="Li J."/>
        </authorList>
    </citation>
    <scope>NUCLEOTIDE SEQUENCE</scope>
    <source>
        <strain evidence="2">Dzin_1.0</strain>
    </source>
</reference>
<proteinExistence type="predicted"/>